<dbReference type="Proteomes" id="UP000662185">
    <property type="component" value="Unassembled WGS sequence"/>
</dbReference>
<keyword evidence="2" id="KW-1185">Reference proteome</keyword>
<gene>
    <name evidence="1" type="ORF">H6G06_19980</name>
</gene>
<organism evidence="1 2">
    <name type="scientific">Anabaena sphaerica FACHB-251</name>
    <dbReference type="NCBI Taxonomy" id="2692883"/>
    <lineage>
        <taxon>Bacteria</taxon>
        <taxon>Bacillati</taxon>
        <taxon>Cyanobacteriota</taxon>
        <taxon>Cyanophyceae</taxon>
        <taxon>Nostocales</taxon>
        <taxon>Nostocaceae</taxon>
        <taxon>Anabaena</taxon>
    </lineage>
</organism>
<accession>A0A926WJR4</accession>
<evidence type="ECO:0000313" key="1">
    <source>
        <dbReference type="EMBL" id="MBD2295692.1"/>
    </source>
</evidence>
<proteinExistence type="predicted"/>
<name>A0A926WJR4_9NOST</name>
<comment type="caution">
    <text evidence="1">The sequence shown here is derived from an EMBL/GenBank/DDBJ whole genome shotgun (WGS) entry which is preliminary data.</text>
</comment>
<reference evidence="2" key="1">
    <citation type="journal article" date="2020" name="ISME J.">
        <title>Comparative genomics reveals insights into cyanobacterial evolution and habitat adaptation.</title>
        <authorList>
            <person name="Chen M.Y."/>
            <person name="Teng W.K."/>
            <person name="Zhao L."/>
            <person name="Hu C.X."/>
            <person name="Zhou Y.K."/>
            <person name="Han B.P."/>
            <person name="Song L.R."/>
            <person name="Shu W.S."/>
        </authorList>
    </citation>
    <scope>NUCLEOTIDE SEQUENCE [LARGE SCALE GENOMIC DNA]</scope>
    <source>
        <strain evidence="2">FACHB-251</strain>
    </source>
</reference>
<dbReference type="AlphaFoldDB" id="A0A926WJR4"/>
<protein>
    <submittedName>
        <fullName evidence="1">Uncharacterized protein</fullName>
    </submittedName>
</protein>
<dbReference type="RefSeq" id="WP_190563308.1">
    <property type="nucleotide sequence ID" value="NZ_JACJQU010000015.1"/>
</dbReference>
<evidence type="ECO:0000313" key="2">
    <source>
        <dbReference type="Proteomes" id="UP000662185"/>
    </source>
</evidence>
<sequence length="333" mass="39347">MRPFTFTFDASLEVYEQSKQYLEEHLEIASKLSELAWTYQSLGKVIPMTTENMFSGHFFPWHDSWEEIQVSYNLCLLGFYKQAMISLRSSFELGLLSVYWNLKDDGHEVIQNWLQSRKNTPPFRDIWRKIEQHPNFTIYQNKHNIKQRLLDLGYFHDYVHAKGKKFSTTIGILKSNKQTFEQRGFNKWVDAYEEIIKILSILHLIKYPVSVIRFDYSAKFGIDIPGFGGLDELEVDRLEKTIGEDAFESIQLIADSDSTVQDLIIWIKSLPNISEEKVQNQMIENDKSFILGMGFDNWVNMMKPNVDQFSEHERELYEQRVEHLRPWAKENGY</sequence>
<dbReference type="EMBL" id="JACJQU010000015">
    <property type="protein sequence ID" value="MBD2295692.1"/>
    <property type="molecule type" value="Genomic_DNA"/>
</dbReference>